<feature type="active site" description="Nucleophile" evidence="6">
    <location>
        <position position="66"/>
    </location>
</feature>
<protein>
    <recommendedName>
        <fullName evidence="7">Patatin</fullName>
        <ecNumber evidence="7">3.1.1.-</ecNumber>
    </recommendedName>
</protein>
<accession>A0A2P5FY97</accession>
<dbReference type="OrthoDB" id="1658288at2759"/>
<dbReference type="Gene3D" id="3.40.1090.10">
    <property type="entry name" value="Cytosolic phospholipase A2 catalytic domain"/>
    <property type="match status" value="1"/>
</dbReference>
<evidence type="ECO:0000256" key="7">
    <source>
        <dbReference type="RuleBase" id="RU361262"/>
    </source>
</evidence>
<feature type="domain" description="PNPLA" evidence="8">
    <location>
        <begin position="18"/>
        <end position="230"/>
    </location>
</feature>
<dbReference type="GO" id="GO:0004620">
    <property type="term" value="F:phospholipase activity"/>
    <property type="evidence" value="ECO:0007669"/>
    <property type="project" value="TreeGrafter"/>
</dbReference>
<comment type="similarity">
    <text evidence="1 7">Belongs to the patatin family.</text>
</comment>
<dbReference type="SUPFAM" id="SSF52151">
    <property type="entry name" value="FabD/lysophospholipase-like"/>
    <property type="match status" value="1"/>
</dbReference>
<dbReference type="EMBL" id="JXTC01000004">
    <property type="protein sequence ID" value="POO02768.1"/>
    <property type="molecule type" value="Genomic_DNA"/>
</dbReference>
<evidence type="ECO:0000313" key="9">
    <source>
        <dbReference type="EMBL" id="POO02768.1"/>
    </source>
</evidence>
<dbReference type="PROSITE" id="PS51635">
    <property type="entry name" value="PNPLA"/>
    <property type="match status" value="1"/>
</dbReference>
<evidence type="ECO:0000256" key="6">
    <source>
        <dbReference type="PROSITE-ProRule" id="PRU01161"/>
    </source>
</evidence>
<sequence length="407" mass="44111">MATVTHQPPKYGKLITILSVDGGGIRGIIPGVLLEYLESQLKARRIELDGKDARLADYFDMISGTSTGGLITAMLSAPNKNNRPLYAADEIVPFYLEHCPKIFPQSGGLFDIILDPIKDLAAGPKYDGKYLHDTVRKILGSTRLHETLTNVVIPTFDIKKLQPVIFSSYQAKTVAPALDAHLSDICIATSAAPTYLPSHYFTNQDKDGKTAEFDLIDGGMAANNPSLAAFSEITKQISKGNPDFGSIKALDCTRFLLITLGTGSNKTEQKYNAKMSAQWGTVSWIYFNGSTPIIDVFSEASADMVNYHNSVLFQAFSSEDNHLRIDDDTLKGDLASVDTATTENLNNLVKVGKALLNKPVTRINLATGLNEPIPNGGTNAEALKRLAKTLSDEKKLRDTNAKAAAGK</sequence>
<keyword evidence="5 6" id="KW-0443">Lipid metabolism</keyword>
<dbReference type="GO" id="GO:0047372">
    <property type="term" value="F:monoacylglycerol lipase activity"/>
    <property type="evidence" value="ECO:0007669"/>
    <property type="project" value="TreeGrafter"/>
</dbReference>
<dbReference type="Pfam" id="PF01734">
    <property type="entry name" value="Patatin"/>
    <property type="match status" value="1"/>
</dbReference>
<feature type="short sequence motif" description="GXSXG" evidence="6">
    <location>
        <begin position="64"/>
        <end position="68"/>
    </location>
</feature>
<evidence type="ECO:0000256" key="2">
    <source>
        <dbReference type="ARBA" id="ARBA00022801"/>
    </source>
</evidence>
<comment type="function">
    <text evidence="7">Lipolytic acyl hydrolase (LAH).</text>
</comment>
<feature type="active site" description="Proton acceptor" evidence="6">
    <location>
        <position position="217"/>
    </location>
</feature>
<name>A0A2P5FY97_TREOI</name>
<keyword evidence="4 6" id="KW-0442">Lipid degradation</keyword>
<dbReference type="GO" id="GO:0016042">
    <property type="term" value="P:lipid catabolic process"/>
    <property type="evidence" value="ECO:0007669"/>
    <property type="project" value="UniProtKB-UniRule"/>
</dbReference>
<comment type="domain">
    <text evidence="7">The nitrogen atoms of the two glycine residues in the GGXR motif define the oxyanion hole, and stabilize the oxyanion that forms during the nucleophilic attack by the catalytic serine during substrate cleavage.</text>
</comment>
<dbReference type="FunFam" id="3.40.1090.10:FF:000005">
    <property type="entry name" value="Patatin"/>
    <property type="match status" value="1"/>
</dbReference>
<dbReference type="EC" id="3.1.1.-" evidence="7"/>
<dbReference type="GO" id="GO:0006952">
    <property type="term" value="P:defense response"/>
    <property type="evidence" value="ECO:0007669"/>
    <property type="project" value="UniProtKB-KW"/>
</dbReference>
<evidence type="ECO:0000259" key="8">
    <source>
        <dbReference type="PROSITE" id="PS51635"/>
    </source>
</evidence>
<dbReference type="CDD" id="cd07214">
    <property type="entry name" value="Pat17_isozyme_like"/>
    <property type="match status" value="1"/>
</dbReference>
<organism evidence="9 10">
    <name type="scientific">Trema orientale</name>
    <name type="common">Charcoal tree</name>
    <name type="synonym">Celtis orientalis</name>
    <dbReference type="NCBI Taxonomy" id="63057"/>
    <lineage>
        <taxon>Eukaryota</taxon>
        <taxon>Viridiplantae</taxon>
        <taxon>Streptophyta</taxon>
        <taxon>Embryophyta</taxon>
        <taxon>Tracheophyta</taxon>
        <taxon>Spermatophyta</taxon>
        <taxon>Magnoliopsida</taxon>
        <taxon>eudicotyledons</taxon>
        <taxon>Gunneridae</taxon>
        <taxon>Pentapetalae</taxon>
        <taxon>rosids</taxon>
        <taxon>fabids</taxon>
        <taxon>Rosales</taxon>
        <taxon>Cannabaceae</taxon>
        <taxon>Trema</taxon>
    </lineage>
</organism>
<keyword evidence="10" id="KW-1185">Reference proteome</keyword>
<keyword evidence="2 6" id="KW-0378">Hydrolase</keyword>
<dbReference type="Proteomes" id="UP000237000">
    <property type="component" value="Unassembled WGS sequence"/>
</dbReference>
<evidence type="ECO:0000313" key="10">
    <source>
        <dbReference type="Proteomes" id="UP000237000"/>
    </source>
</evidence>
<proteinExistence type="inferred from homology"/>
<dbReference type="FunCoup" id="A0A2P5FY97">
    <property type="interactions" value="317"/>
</dbReference>
<evidence type="ECO:0000256" key="3">
    <source>
        <dbReference type="ARBA" id="ARBA00022821"/>
    </source>
</evidence>
<keyword evidence="3" id="KW-0611">Plant defense</keyword>
<dbReference type="InterPro" id="IPR016035">
    <property type="entry name" value="Acyl_Trfase/lysoPLipase"/>
</dbReference>
<comment type="caution">
    <text evidence="9">The sequence shown here is derived from an EMBL/GenBank/DDBJ whole genome shotgun (WGS) entry which is preliminary data.</text>
</comment>
<dbReference type="AlphaFoldDB" id="A0A2P5FY97"/>
<feature type="short sequence motif" description="GXGXXG" evidence="6">
    <location>
        <begin position="22"/>
        <end position="27"/>
    </location>
</feature>
<reference evidence="10" key="1">
    <citation type="submission" date="2016-06" db="EMBL/GenBank/DDBJ databases">
        <title>Parallel loss of symbiosis genes in relatives of nitrogen-fixing non-legume Parasponia.</title>
        <authorList>
            <person name="Van Velzen R."/>
            <person name="Holmer R."/>
            <person name="Bu F."/>
            <person name="Rutten L."/>
            <person name="Van Zeijl A."/>
            <person name="Liu W."/>
            <person name="Santuari L."/>
            <person name="Cao Q."/>
            <person name="Sharma T."/>
            <person name="Shen D."/>
            <person name="Roswanjaya Y."/>
            <person name="Wardhani T."/>
            <person name="Kalhor M.S."/>
            <person name="Jansen J."/>
            <person name="Van den Hoogen J."/>
            <person name="Gungor B."/>
            <person name="Hartog M."/>
            <person name="Hontelez J."/>
            <person name="Verver J."/>
            <person name="Yang W.-C."/>
            <person name="Schijlen E."/>
            <person name="Repin R."/>
            <person name="Schilthuizen M."/>
            <person name="Schranz E."/>
            <person name="Heidstra R."/>
            <person name="Miyata K."/>
            <person name="Fedorova E."/>
            <person name="Kohlen W."/>
            <person name="Bisseling T."/>
            <person name="Smit S."/>
            <person name="Geurts R."/>
        </authorList>
    </citation>
    <scope>NUCLEOTIDE SEQUENCE [LARGE SCALE GENOMIC DNA]</scope>
    <source>
        <strain evidence="10">cv. RG33-2</strain>
    </source>
</reference>
<dbReference type="InParanoid" id="A0A2P5FY97"/>
<dbReference type="InterPro" id="IPR002641">
    <property type="entry name" value="PNPLA_dom"/>
</dbReference>
<evidence type="ECO:0000256" key="1">
    <source>
        <dbReference type="ARBA" id="ARBA00010240"/>
    </source>
</evidence>
<evidence type="ECO:0000256" key="5">
    <source>
        <dbReference type="ARBA" id="ARBA00023098"/>
    </source>
</evidence>
<dbReference type="PANTHER" id="PTHR32176">
    <property type="entry name" value="XYLOSE ISOMERASE"/>
    <property type="match status" value="1"/>
</dbReference>
<evidence type="ECO:0000256" key="4">
    <source>
        <dbReference type="ARBA" id="ARBA00022963"/>
    </source>
</evidence>
<dbReference type="PANTHER" id="PTHR32176:SF92">
    <property type="entry name" value="XYLOSE ISOMERASE"/>
    <property type="match status" value="1"/>
</dbReference>
<gene>
    <name evidence="9" type="ORF">TorRG33x02_017540</name>
</gene>
<feature type="short sequence motif" description="DGA/G" evidence="6">
    <location>
        <begin position="217"/>
        <end position="219"/>
    </location>
</feature>